<gene>
    <name evidence="1" type="ORF">HNQ81_001627</name>
</gene>
<dbReference type="RefSeq" id="WP_183350131.1">
    <property type="nucleotide sequence ID" value="NZ_JACHEO010000007.1"/>
</dbReference>
<keyword evidence="2" id="KW-1185">Reference proteome</keyword>
<protein>
    <submittedName>
        <fullName evidence="1">TolB-like protein</fullName>
    </submittedName>
</protein>
<reference evidence="1 2" key="1">
    <citation type="submission" date="2020-08" db="EMBL/GenBank/DDBJ databases">
        <title>Genomic Encyclopedia of Type Strains, Phase IV (KMG-IV): sequencing the most valuable type-strain genomes for metagenomic binning, comparative biology and taxonomic classification.</title>
        <authorList>
            <person name="Goeker M."/>
        </authorList>
    </citation>
    <scope>NUCLEOTIDE SEQUENCE [LARGE SCALE GENOMIC DNA]</scope>
    <source>
        <strain evidence="1 2">DSM 28570</strain>
    </source>
</reference>
<organism evidence="1 2">
    <name type="scientific">Desulfoprunum benzoelyticum</name>
    <dbReference type="NCBI Taxonomy" id="1506996"/>
    <lineage>
        <taxon>Bacteria</taxon>
        <taxon>Pseudomonadati</taxon>
        <taxon>Thermodesulfobacteriota</taxon>
        <taxon>Desulfobulbia</taxon>
        <taxon>Desulfobulbales</taxon>
        <taxon>Desulfobulbaceae</taxon>
        <taxon>Desulfoprunum</taxon>
    </lineage>
</organism>
<comment type="caution">
    <text evidence="1">The sequence shown here is derived from an EMBL/GenBank/DDBJ whole genome shotgun (WGS) entry which is preliminary data.</text>
</comment>
<evidence type="ECO:0000313" key="2">
    <source>
        <dbReference type="Proteomes" id="UP000539642"/>
    </source>
</evidence>
<proteinExistence type="predicted"/>
<name>A0A840UZ15_9BACT</name>
<dbReference type="PROSITE" id="PS51257">
    <property type="entry name" value="PROKAR_LIPOPROTEIN"/>
    <property type="match status" value="1"/>
</dbReference>
<evidence type="ECO:0000313" key="1">
    <source>
        <dbReference type="EMBL" id="MBB5347898.1"/>
    </source>
</evidence>
<dbReference type="EMBL" id="JACHEO010000007">
    <property type="protein sequence ID" value="MBB5347898.1"/>
    <property type="molecule type" value="Genomic_DNA"/>
</dbReference>
<sequence>MERLKFLVVGILALTLAGCGQTIVETLNVPHAPGFDAPGKGRSVVILPFADYSNAGNFDSAFRRNMAVTEALTDRFSANGFSMPVQEDVFQYLVDEGVINIVPYEETRSVSLVNELANEWSDTMKAEISRYLAGNNTTTGVNAGNSPGTHALTTNTVAKIGRSFKADYIVRGRILEYKSRQDPTWEPWKKGILPFINGGTSRIIFGFASSDLYDQWNQQITGAAYGARIGYEHSNWPWDNNDDGDAIFGMSDGDDANAILWGSIGSEIGKQAYRSGDVQQAVVQLRMWVQEATSGNVVWTNRVDVKVTPESFFADNQYDALFNKAIEKGVMTLVDNFVTTGL</sequence>
<accession>A0A840UZ15</accession>
<dbReference type="Proteomes" id="UP000539642">
    <property type="component" value="Unassembled WGS sequence"/>
</dbReference>
<dbReference type="AlphaFoldDB" id="A0A840UZ15"/>